<dbReference type="Gene3D" id="3.40.50.720">
    <property type="entry name" value="NAD(P)-binding Rossmann-like Domain"/>
    <property type="match status" value="1"/>
</dbReference>
<dbReference type="PANTHER" id="PTHR11092">
    <property type="entry name" value="SUGAR NUCLEOTIDE EPIMERASE RELATED"/>
    <property type="match status" value="1"/>
</dbReference>
<gene>
    <name evidence="4" type="ORF">RHRU231_920022</name>
</gene>
<dbReference type="InterPro" id="IPR010099">
    <property type="entry name" value="SDR39U1"/>
</dbReference>
<dbReference type="EMBL" id="CCSD01000108">
    <property type="protein sequence ID" value="CDZ92084.1"/>
    <property type="molecule type" value="Genomic_DNA"/>
</dbReference>
<dbReference type="NCBIfam" id="TIGR01777">
    <property type="entry name" value="yfcH"/>
    <property type="match status" value="1"/>
</dbReference>
<comment type="similarity">
    <text evidence="1">Belongs to the NAD(P)-dependent epimerase/dehydratase family. SDR39U1 subfamily.</text>
</comment>
<dbReference type="OrthoDB" id="9801773at2"/>
<dbReference type="Proteomes" id="UP000042997">
    <property type="component" value="Unassembled WGS sequence"/>
</dbReference>
<accession>A0A098BTL3</accession>
<name>A0A098BTL3_9NOCA</name>
<dbReference type="GeneID" id="66836355"/>
<evidence type="ECO:0000259" key="3">
    <source>
        <dbReference type="Pfam" id="PF08338"/>
    </source>
</evidence>
<dbReference type="AlphaFoldDB" id="A0A098BTL3"/>
<dbReference type="InterPro" id="IPR013549">
    <property type="entry name" value="DUF1731"/>
</dbReference>
<dbReference type="SUPFAM" id="SSF51735">
    <property type="entry name" value="NAD(P)-binding Rossmann-fold domains"/>
    <property type="match status" value="1"/>
</dbReference>
<evidence type="ECO:0000256" key="1">
    <source>
        <dbReference type="ARBA" id="ARBA00009353"/>
    </source>
</evidence>
<dbReference type="eggNOG" id="COG1090">
    <property type="taxonomic scope" value="Bacteria"/>
</dbReference>
<organism evidence="4 5">
    <name type="scientific">Rhodococcus ruber</name>
    <dbReference type="NCBI Taxonomy" id="1830"/>
    <lineage>
        <taxon>Bacteria</taxon>
        <taxon>Bacillati</taxon>
        <taxon>Actinomycetota</taxon>
        <taxon>Actinomycetes</taxon>
        <taxon>Mycobacteriales</taxon>
        <taxon>Nocardiaceae</taxon>
        <taxon>Rhodococcus</taxon>
    </lineage>
</organism>
<dbReference type="Pfam" id="PF01370">
    <property type="entry name" value="Epimerase"/>
    <property type="match status" value="1"/>
</dbReference>
<dbReference type="Pfam" id="PF08338">
    <property type="entry name" value="DUF1731"/>
    <property type="match status" value="1"/>
</dbReference>
<feature type="domain" description="NAD-dependent epimerase/dehydratase" evidence="2">
    <location>
        <begin position="3"/>
        <end position="210"/>
    </location>
</feature>
<dbReference type="InterPro" id="IPR001509">
    <property type="entry name" value="Epimerase_deHydtase"/>
</dbReference>
<dbReference type="InterPro" id="IPR036291">
    <property type="entry name" value="NAD(P)-bd_dom_sf"/>
</dbReference>
<evidence type="ECO:0000259" key="2">
    <source>
        <dbReference type="Pfam" id="PF01370"/>
    </source>
</evidence>
<dbReference type="PANTHER" id="PTHR11092:SF0">
    <property type="entry name" value="EPIMERASE FAMILY PROTEIN SDR39U1"/>
    <property type="match status" value="1"/>
</dbReference>
<proteinExistence type="inferred from homology"/>
<protein>
    <submittedName>
        <fullName evidence="4">Uncharacterized protein</fullName>
    </submittedName>
</protein>
<reference evidence="4 5" key="1">
    <citation type="journal article" date="2014" name="Genome Announc.">
        <title>Draft Genome Sequence of Propane- and Butane-Oxidizing Actinobacterium Rhodococcus ruber IEGM 231.</title>
        <authorList>
            <person name="Ivshina I.B."/>
            <person name="Kuyukina M.S."/>
            <person name="Krivoruchko A.V."/>
            <person name="Barbe V."/>
            <person name="Fischer C."/>
        </authorList>
    </citation>
    <scope>NUCLEOTIDE SEQUENCE [LARGE SCALE GENOMIC DNA]</scope>
</reference>
<feature type="domain" description="DUF1731" evidence="3">
    <location>
        <begin position="246"/>
        <end position="293"/>
    </location>
</feature>
<evidence type="ECO:0000313" key="5">
    <source>
        <dbReference type="Proteomes" id="UP000042997"/>
    </source>
</evidence>
<evidence type="ECO:0000313" key="4">
    <source>
        <dbReference type="EMBL" id="CDZ92084.1"/>
    </source>
</evidence>
<sequence length="296" mass="31208">MRILVAGSSGLIGTASVAWLRAHEHEVRRLVRRPPAAPDEWFWDPPTGRVDPAALDRVDAVVNLCGSRMDERRWSGAVKQELRDSRIVPTDVLATAAASAGVPTLVNAGAVGVYGNTGEDVVDERSPAGRGFVADLCRDWEAATAPARVAGVRTIVLRVGIVLSPHGGILRRLHPLFRLGLGSRLGDGRQYMSWVALEDVVAALGFVLGRGDIAGPVDVTGPAPVTNARFTEALAHSVHRPAPWTTPGFVVGAVVGEMAHALVLTGQRALPAVLESAGFEFRYPTIGAALAHALGT</sequence>
<dbReference type="KEGG" id="rrz:CS378_05285"/>
<dbReference type="RefSeq" id="WP_010594328.1">
    <property type="nucleotide sequence ID" value="NZ_CP024315.1"/>
</dbReference>